<evidence type="ECO:0000313" key="3">
    <source>
        <dbReference type="Proteomes" id="UP000070198"/>
    </source>
</evidence>
<sequence length="48" mass="5369">MLISILTVVLAANTADYQMKRDCKKIAVYTAFATIIISIIDFLTTIIF</sequence>
<dbReference type="PATRIC" id="fig|315405.11.peg.2624"/>
<keyword evidence="1" id="KW-0472">Membrane</keyword>
<name>A0A139MGW1_9STRE</name>
<feature type="transmembrane region" description="Helical" evidence="1">
    <location>
        <begin position="26"/>
        <end position="47"/>
    </location>
</feature>
<dbReference type="EMBL" id="LQOF01000479">
    <property type="protein sequence ID" value="KXT63010.1"/>
    <property type="molecule type" value="Genomic_DNA"/>
</dbReference>
<reference evidence="2 3" key="1">
    <citation type="submission" date="2016-01" db="EMBL/GenBank/DDBJ databases">
        <title>Highly variable Streptococcus oralis are common among viridans streptococci isolated from primates.</title>
        <authorList>
            <person name="Denapaite D."/>
            <person name="Rieger M."/>
            <person name="Koendgen S."/>
            <person name="Brueckner R."/>
            <person name="Ochigava I."/>
            <person name="Kappeler P."/>
            <person name="Maetz-Rensing K."/>
            <person name="Leendertz F."/>
            <person name="Hakenbeck R."/>
        </authorList>
    </citation>
    <scope>NUCLEOTIDE SEQUENCE [LARGE SCALE GENOMIC DNA]</scope>
    <source>
        <strain evidence="2 3">DD02</strain>
    </source>
</reference>
<comment type="caution">
    <text evidence="2">The sequence shown here is derived from an EMBL/GenBank/DDBJ whole genome shotgun (WGS) entry which is preliminary data.</text>
</comment>
<proteinExistence type="predicted"/>
<gene>
    <name evidence="2" type="ORF">SGADD02_02237</name>
</gene>
<keyword evidence="1" id="KW-0812">Transmembrane</keyword>
<organism evidence="2 3">
    <name type="scientific">Streptococcus gallolyticus</name>
    <dbReference type="NCBI Taxonomy" id="315405"/>
    <lineage>
        <taxon>Bacteria</taxon>
        <taxon>Bacillati</taxon>
        <taxon>Bacillota</taxon>
        <taxon>Bacilli</taxon>
        <taxon>Lactobacillales</taxon>
        <taxon>Streptococcaceae</taxon>
        <taxon>Streptococcus</taxon>
    </lineage>
</organism>
<protein>
    <submittedName>
        <fullName evidence="2">Uncharacterized protein</fullName>
    </submittedName>
</protein>
<evidence type="ECO:0000256" key="1">
    <source>
        <dbReference type="SAM" id="Phobius"/>
    </source>
</evidence>
<evidence type="ECO:0000313" key="2">
    <source>
        <dbReference type="EMBL" id="KXT63010.1"/>
    </source>
</evidence>
<dbReference type="Proteomes" id="UP000070198">
    <property type="component" value="Unassembled WGS sequence"/>
</dbReference>
<dbReference type="AlphaFoldDB" id="A0A139MGW1"/>
<keyword evidence="1" id="KW-1133">Transmembrane helix</keyword>
<accession>A0A139MGW1</accession>